<evidence type="ECO:0000256" key="1">
    <source>
        <dbReference type="SAM" id="Phobius"/>
    </source>
</evidence>
<sequence>MEALLVRYLTITGLLALVALAAPSLVVMGLFFGILPGLVLGFAPTAFLWGALFAVVWWPAHGAIGDRPAAVVAVVAAYAVLRTLPTRANRPMRARLAALRGEDVMPAERIALHGTVTFALTHPYEQPSSDRTRNGQQERACDPLCVAALFTPGIDAVVRVHLDAPDRDPRTGPVSAPETYRVVRRPAGAPSVMPADLTKHGAWYAGWTHAASALGDAWRLRIARGETIVREDGDGGPGDFTVAVQEWREDVVPRRRKWTLTAGPLHARRIEVRDRAGAVLLRRTVANAPLRSRTLRIDGSGPPESFRLHWGIARTPRGQARTDGLHAVAVLREWTTLHLDADPRQAALEARVELARLLADRTRPVEDPAFALVRPVLRDVEEHGPVAGDAALLATLVADPRPRDHDGLTGAIRKLGADGALLRDVLVRRVLAGRFPDEFHLGAFGEALRHLPPGTFATPTPWEAQLLADHERRLWARGLIERQSDRGADAVPLLVDVVAQAYAILAERRDRRHDVARTAAEAAREALLVLGRDAAAALPALERMAADGVVPEHFTRAESWKFLLARLGRPVESFENPGNPRQTTAEYHARFRRQLARFDPRTGG</sequence>
<evidence type="ECO:0000313" key="3">
    <source>
        <dbReference type="Proteomes" id="UP001161325"/>
    </source>
</evidence>
<dbReference type="AlphaFoldDB" id="A0AA37Q1H0"/>
<name>A0AA37Q1H0_9BACT</name>
<feature type="transmembrane region" description="Helical" evidence="1">
    <location>
        <begin position="38"/>
        <end position="57"/>
    </location>
</feature>
<organism evidence="2 3">
    <name type="scientific">Roseisolibacter agri</name>
    <dbReference type="NCBI Taxonomy" id="2014610"/>
    <lineage>
        <taxon>Bacteria</taxon>
        <taxon>Pseudomonadati</taxon>
        <taxon>Gemmatimonadota</taxon>
        <taxon>Gemmatimonadia</taxon>
        <taxon>Gemmatimonadales</taxon>
        <taxon>Gemmatimonadaceae</taxon>
        <taxon>Roseisolibacter</taxon>
    </lineage>
</organism>
<keyword evidence="3" id="KW-1185">Reference proteome</keyword>
<keyword evidence="1" id="KW-1133">Transmembrane helix</keyword>
<reference evidence="2" key="1">
    <citation type="submission" date="2022-08" db="EMBL/GenBank/DDBJ databases">
        <title>Draft genome sequencing of Roseisolibacter agri AW1220.</title>
        <authorList>
            <person name="Tobiishi Y."/>
            <person name="Tonouchi A."/>
        </authorList>
    </citation>
    <scope>NUCLEOTIDE SEQUENCE</scope>
    <source>
        <strain evidence="2">AW1220</strain>
    </source>
</reference>
<keyword evidence="1" id="KW-0472">Membrane</keyword>
<feature type="transmembrane region" description="Helical" evidence="1">
    <location>
        <begin position="69"/>
        <end position="85"/>
    </location>
</feature>
<gene>
    <name evidence="2" type="ORF">rosag_13120</name>
</gene>
<dbReference type="Proteomes" id="UP001161325">
    <property type="component" value="Unassembled WGS sequence"/>
</dbReference>
<proteinExistence type="predicted"/>
<accession>A0AA37Q1H0</accession>
<protein>
    <submittedName>
        <fullName evidence="2">Uncharacterized protein</fullName>
    </submittedName>
</protein>
<feature type="transmembrane region" description="Helical" evidence="1">
    <location>
        <begin position="6"/>
        <end position="31"/>
    </location>
</feature>
<dbReference type="EMBL" id="BRXS01000002">
    <property type="protein sequence ID" value="GLC24799.1"/>
    <property type="molecule type" value="Genomic_DNA"/>
</dbReference>
<keyword evidence="1" id="KW-0812">Transmembrane</keyword>
<evidence type="ECO:0000313" key="2">
    <source>
        <dbReference type="EMBL" id="GLC24799.1"/>
    </source>
</evidence>
<comment type="caution">
    <text evidence="2">The sequence shown here is derived from an EMBL/GenBank/DDBJ whole genome shotgun (WGS) entry which is preliminary data.</text>
</comment>
<dbReference type="RefSeq" id="WP_284349244.1">
    <property type="nucleotide sequence ID" value="NZ_BRXS01000002.1"/>
</dbReference>